<evidence type="ECO:0000256" key="2">
    <source>
        <dbReference type="ARBA" id="ARBA00005062"/>
    </source>
</evidence>
<name>B2A768_NATTJ</name>
<evidence type="ECO:0000256" key="1">
    <source>
        <dbReference type="ARBA" id="ARBA00005056"/>
    </source>
</evidence>
<evidence type="ECO:0000259" key="17">
    <source>
        <dbReference type="Pfam" id="PF03447"/>
    </source>
</evidence>
<dbReference type="InterPro" id="IPR019811">
    <property type="entry name" value="HDH_CS"/>
</dbReference>
<dbReference type="HOGENOM" id="CLU_009116_1_0_9"/>
<evidence type="ECO:0000259" key="16">
    <source>
        <dbReference type="Pfam" id="PF00742"/>
    </source>
</evidence>
<dbReference type="KEGG" id="nth:Nther_0669"/>
<dbReference type="InterPro" id="IPR001342">
    <property type="entry name" value="HDH_cat"/>
</dbReference>
<evidence type="ECO:0000256" key="10">
    <source>
        <dbReference type="ARBA" id="ARBA00023167"/>
    </source>
</evidence>
<evidence type="ECO:0000256" key="9">
    <source>
        <dbReference type="ARBA" id="ARBA00023053"/>
    </source>
</evidence>
<dbReference type="NCBIfam" id="NF004976">
    <property type="entry name" value="PRK06349.1"/>
    <property type="match status" value="1"/>
</dbReference>
<keyword evidence="8 14" id="KW-0560">Oxidoreductase</keyword>
<feature type="domain" description="Homoserine dehydrogenase catalytic" evidence="16">
    <location>
        <begin position="142"/>
        <end position="320"/>
    </location>
</feature>
<dbReference type="PANTHER" id="PTHR43331:SF1">
    <property type="entry name" value="HOMOSERINE DEHYDROGENASE"/>
    <property type="match status" value="1"/>
</dbReference>
<comment type="pathway">
    <text evidence="1 14">Amino-acid biosynthesis; L-threonine biosynthesis; L-threonine from L-aspartate: step 3/5.</text>
</comment>
<evidence type="ECO:0000256" key="14">
    <source>
        <dbReference type="RuleBase" id="RU000579"/>
    </source>
</evidence>
<organism evidence="18 19">
    <name type="scientific">Natranaerobius thermophilus (strain ATCC BAA-1301 / DSM 18059 / JW/NM-WN-LF)</name>
    <dbReference type="NCBI Taxonomy" id="457570"/>
    <lineage>
        <taxon>Bacteria</taxon>
        <taxon>Bacillati</taxon>
        <taxon>Bacillota</taxon>
        <taxon>Clostridia</taxon>
        <taxon>Natranaerobiales</taxon>
        <taxon>Natranaerobiaceae</taxon>
        <taxon>Natranaerobius</taxon>
    </lineage>
</organism>
<dbReference type="Pfam" id="PF03447">
    <property type="entry name" value="NAD_binding_3"/>
    <property type="match status" value="1"/>
</dbReference>
<keyword evidence="10 14" id="KW-0486">Methionine biosynthesis</keyword>
<evidence type="ECO:0000256" key="6">
    <source>
        <dbReference type="ARBA" id="ARBA00022605"/>
    </source>
</evidence>
<keyword evidence="9" id="KW-0915">Sodium</keyword>
<dbReference type="UniPathway" id="UPA00050">
    <property type="reaction ID" value="UER00063"/>
</dbReference>
<accession>B2A768</accession>
<dbReference type="InterPro" id="IPR016204">
    <property type="entry name" value="HDH"/>
</dbReference>
<dbReference type="GO" id="GO:0009088">
    <property type="term" value="P:threonine biosynthetic process"/>
    <property type="evidence" value="ECO:0007669"/>
    <property type="project" value="UniProtKB-UniPathway"/>
</dbReference>
<comment type="similarity">
    <text evidence="3 15">Belongs to the homoserine dehydrogenase family.</text>
</comment>
<evidence type="ECO:0000256" key="5">
    <source>
        <dbReference type="ARBA" id="ARBA00013376"/>
    </source>
</evidence>
<dbReference type="UniPathway" id="UPA00051">
    <property type="reaction ID" value="UER00465"/>
</dbReference>
<dbReference type="AlphaFoldDB" id="B2A768"/>
<evidence type="ECO:0000256" key="12">
    <source>
        <dbReference type="PIRSR" id="PIRSR000098-1"/>
    </source>
</evidence>
<evidence type="ECO:0000256" key="13">
    <source>
        <dbReference type="PIRSR" id="PIRSR000098-2"/>
    </source>
</evidence>
<dbReference type="FunCoup" id="B2A768">
    <property type="interactions" value="368"/>
</dbReference>
<dbReference type="PIRSF" id="PIRSF000098">
    <property type="entry name" value="Homoser_dehydrog"/>
    <property type="match status" value="1"/>
</dbReference>
<dbReference type="GO" id="GO:0009086">
    <property type="term" value="P:methionine biosynthetic process"/>
    <property type="evidence" value="ECO:0007669"/>
    <property type="project" value="UniProtKB-KW"/>
</dbReference>
<dbReference type="InParanoid" id="B2A768"/>
<feature type="active site" description="Proton donor" evidence="12">
    <location>
        <position position="210"/>
    </location>
</feature>
<dbReference type="GO" id="GO:0004412">
    <property type="term" value="F:homoserine dehydrogenase activity"/>
    <property type="evidence" value="ECO:0007669"/>
    <property type="project" value="UniProtKB-EC"/>
</dbReference>
<dbReference type="Proteomes" id="UP000001683">
    <property type="component" value="Chromosome"/>
</dbReference>
<comment type="pathway">
    <text evidence="2 14">Amino-acid biosynthesis; L-methionine biosynthesis via de novo pathway; L-homoserine from L-aspartate: step 3/3.</text>
</comment>
<dbReference type="Gene3D" id="3.30.70.260">
    <property type="match status" value="1"/>
</dbReference>
<evidence type="ECO:0000256" key="8">
    <source>
        <dbReference type="ARBA" id="ARBA00023002"/>
    </source>
</evidence>
<protein>
    <recommendedName>
        <fullName evidence="5 14">Homoserine dehydrogenase</fullName>
        <ecNumber evidence="4 14">1.1.1.3</ecNumber>
    </recommendedName>
</protein>
<evidence type="ECO:0000256" key="11">
    <source>
        <dbReference type="ARBA" id="ARBA00048841"/>
    </source>
</evidence>
<evidence type="ECO:0000256" key="15">
    <source>
        <dbReference type="RuleBase" id="RU004171"/>
    </source>
</evidence>
<evidence type="ECO:0000256" key="4">
    <source>
        <dbReference type="ARBA" id="ARBA00013213"/>
    </source>
</evidence>
<keyword evidence="19" id="KW-1185">Reference proteome</keyword>
<feature type="binding site" evidence="13">
    <location>
        <position position="110"/>
    </location>
    <ligand>
        <name>NADPH</name>
        <dbReference type="ChEBI" id="CHEBI:57783"/>
    </ligand>
</feature>
<dbReference type="eggNOG" id="COG0460">
    <property type="taxonomic scope" value="Bacteria"/>
</dbReference>
<dbReference type="InterPro" id="IPR036291">
    <property type="entry name" value="NAD(P)-bd_dom_sf"/>
</dbReference>
<dbReference type="InterPro" id="IPR005106">
    <property type="entry name" value="Asp/hSer_DH_NAD-bd"/>
</dbReference>
<dbReference type="GO" id="GO:0050661">
    <property type="term" value="F:NADP binding"/>
    <property type="evidence" value="ECO:0007669"/>
    <property type="project" value="InterPro"/>
</dbReference>
<feature type="domain" description="Aspartate/homoserine dehydrogenase NAD-binding" evidence="17">
    <location>
        <begin position="11"/>
        <end position="134"/>
    </location>
</feature>
<evidence type="ECO:0000313" key="18">
    <source>
        <dbReference type="EMBL" id="ACB84262.1"/>
    </source>
</evidence>
<evidence type="ECO:0000256" key="3">
    <source>
        <dbReference type="ARBA" id="ARBA00006753"/>
    </source>
</evidence>
<reference evidence="18 19" key="1">
    <citation type="submission" date="2008-04" db="EMBL/GenBank/DDBJ databases">
        <title>Complete sequence of chromosome of Natranaerobius thermophilus JW/NM-WN-LF.</title>
        <authorList>
            <consortium name="US DOE Joint Genome Institute"/>
            <person name="Copeland A."/>
            <person name="Lucas S."/>
            <person name="Lapidus A."/>
            <person name="Glavina del Rio T."/>
            <person name="Dalin E."/>
            <person name="Tice H."/>
            <person name="Bruce D."/>
            <person name="Goodwin L."/>
            <person name="Pitluck S."/>
            <person name="Chertkov O."/>
            <person name="Brettin T."/>
            <person name="Detter J.C."/>
            <person name="Han C."/>
            <person name="Kuske C.R."/>
            <person name="Schmutz J."/>
            <person name="Larimer F."/>
            <person name="Land M."/>
            <person name="Hauser L."/>
            <person name="Kyrpides N."/>
            <person name="Lykidis A."/>
            <person name="Mesbah N.M."/>
            <person name="Wiegel J."/>
        </authorList>
    </citation>
    <scope>NUCLEOTIDE SEQUENCE [LARGE SCALE GENOMIC DNA]</scope>
    <source>
        <strain evidence="19">ATCC BAA-1301 / DSM 18059 / JW/NM-WN-LF</strain>
    </source>
</reference>
<dbReference type="SUPFAM" id="SSF55347">
    <property type="entry name" value="Glyceraldehyde-3-phosphate dehydrogenase-like, C-terminal domain"/>
    <property type="match status" value="1"/>
</dbReference>
<proteinExistence type="inferred from homology"/>
<dbReference type="EC" id="1.1.1.3" evidence="4 14"/>
<keyword evidence="6 14" id="KW-0028">Amino-acid biosynthesis</keyword>
<sequence>MTSTIKIGFLGFGTVGTGTVEVLTENKDLLTERVNAVLEVEKILVKNKTKSRTTQLNQNFISDKLTDDPEEILRNQDIQIVVEVMGTEEPALSYMKKAIKAGKHVVTANKEVIAKHGEDLTSLAKNNGVNFLYEASVAGGVPVIRPLKACLAGNTVKEISGILNGTTNYILTEMEEKEAEFNEALKKAQELGYAESDPTDDVEGFDAVRKLAIMTSMATNSTVLPEDIYTEGISGVTKEDLQFLGDHGYKIKLLGQTKINGTEVESRVAPTFLPCDNPLSSVSGVYNSILIKGEPVGYLTFTGEGAGKEATSSAVLSDIIEAARNGKHSNNFNGWSKNNFYKILDKEETSSLFYLRLVSSNPSQTEQEQKVNKSEIQNLLNHHGIELQQLDKKSSSNGKQELFIITELAKEQNVQNAISDLQDKSVELINIIRGDNSNGGR</sequence>
<keyword evidence="13 14" id="KW-0521">NADP</keyword>
<dbReference type="STRING" id="457570.Nther_0669"/>
<dbReference type="Gene3D" id="3.30.360.10">
    <property type="entry name" value="Dihydrodipicolinate Reductase, domain 2"/>
    <property type="match status" value="1"/>
</dbReference>
<comment type="catalytic activity">
    <reaction evidence="11">
        <text>L-homoserine + NADP(+) = L-aspartate 4-semialdehyde + NADPH + H(+)</text>
        <dbReference type="Rhea" id="RHEA:15761"/>
        <dbReference type="ChEBI" id="CHEBI:15378"/>
        <dbReference type="ChEBI" id="CHEBI:57476"/>
        <dbReference type="ChEBI" id="CHEBI:57783"/>
        <dbReference type="ChEBI" id="CHEBI:58349"/>
        <dbReference type="ChEBI" id="CHEBI:537519"/>
        <dbReference type="EC" id="1.1.1.3"/>
    </reaction>
    <physiologicalReaction direction="right-to-left" evidence="11">
        <dbReference type="Rhea" id="RHEA:15763"/>
    </physiologicalReaction>
</comment>
<evidence type="ECO:0000313" key="19">
    <source>
        <dbReference type="Proteomes" id="UP000001683"/>
    </source>
</evidence>
<gene>
    <name evidence="18" type="ordered locus">Nther_0669</name>
</gene>
<feature type="binding site" evidence="13">
    <location>
        <begin position="10"/>
        <end position="17"/>
    </location>
    <ligand>
        <name>NADP(+)</name>
        <dbReference type="ChEBI" id="CHEBI:58349"/>
    </ligand>
</feature>
<dbReference type="PROSITE" id="PS01042">
    <property type="entry name" value="HOMOSER_DHGENASE"/>
    <property type="match status" value="1"/>
</dbReference>
<dbReference type="FunFam" id="3.30.360.10:FF:000005">
    <property type="entry name" value="Homoserine dehydrogenase"/>
    <property type="match status" value="1"/>
</dbReference>
<dbReference type="Gene3D" id="3.40.50.720">
    <property type="entry name" value="NAD(P)-binding Rossmann-like Domain"/>
    <property type="match status" value="1"/>
</dbReference>
<dbReference type="RefSeq" id="WP_012447146.1">
    <property type="nucleotide sequence ID" value="NC_010718.1"/>
</dbReference>
<dbReference type="OrthoDB" id="9808167at2"/>
<dbReference type="PANTHER" id="PTHR43331">
    <property type="entry name" value="HOMOSERINE DEHYDROGENASE"/>
    <property type="match status" value="1"/>
</dbReference>
<dbReference type="Pfam" id="PF00742">
    <property type="entry name" value="Homoserine_dh"/>
    <property type="match status" value="1"/>
</dbReference>
<dbReference type="SUPFAM" id="SSF51735">
    <property type="entry name" value="NAD(P)-binding Rossmann-fold domains"/>
    <property type="match status" value="1"/>
</dbReference>
<feature type="binding site" evidence="13">
    <location>
        <position position="195"/>
    </location>
    <ligand>
        <name>L-homoserine</name>
        <dbReference type="ChEBI" id="CHEBI:57476"/>
    </ligand>
</feature>
<reference evidence="18 19" key="2">
    <citation type="journal article" date="2011" name="J. Bacteriol.">
        <title>Complete genome sequence of the anaerobic, halophilic alkalithermophile Natranaerobius thermophilus JW/NM-WN-LF.</title>
        <authorList>
            <person name="Zhao B."/>
            <person name="Mesbah N.M."/>
            <person name="Dalin E."/>
            <person name="Goodwin L."/>
            <person name="Nolan M."/>
            <person name="Pitluck S."/>
            <person name="Chertkov O."/>
            <person name="Brettin T.S."/>
            <person name="Han J."/>
            <person name="Larimer F.W."/>
            <person name="Land M.L."/>
            <person name="Hauser L."/>
            <person name="Kyrpides N."/>
            <person name="Wiegel J."/>
        </authorList>
    </citation>
    <scope>NUCLEOTIDE SEQUENCE [LARGE SCALE GENOMIC DNA]</scope>
    <source>
        <strain evidence="19">ATCC BAA-1301 / DSM 18059 / JW/NM-WN-LF</strain>
    </source>
</reference>
<keyword evidence="7 14" id="KW-0791">Threonine biosynthesis</keyword>
<dbReference type="EMBL" id="CP001034">
    <property type="protein sequence ID" value="ACB84262.1"/>
    <property type="molecule type" value="Genomic_DNA"/>
</dbReference>
<evidence type="ECO:0000256" key="7">
    <source>
        <dbReference type="ARBA" id="ARBA00022697"/>
    </source>
</evidence>